<accession>A0A4Q4SSQ4</accession>
<organism evidence="1 2">
    <name type="scientific">Monosporascus ibericus</name>
    <dbReference type="NCBI Taxonomy" id="155417"/>
    <lineage>
        <taxon>Eukaryota</taxon>
        <taxon>Fungi</taxon>
        <taxon>Dikarya</taxon>
        <taxon>Ascomycota</taxon>
        <taxon>Pezizomycotina</taxon>
        <taxon>Sordariomycetes</taxon>
        <taxon>Xylariomycetidae</taxon>
        <taxon>Xylariales</taxon>
        <taxon>Xylariales incertae sedis</taxon>
        <taxon>Monosporascus</taxon>
    </lineage>
</organism>
<reference evidence="1 2" key="1">
    <citation type="submission" date="2018-06" db="EMBL/GenBank/DDBJ databases">
        <title>Complete Genomes of Monosporascus.</title>
        <authorList>
            <person name="Robinson A.J."/>
            <person name="Natvig D.O."/>
        </authorList>
    </citation>
    <scope>NUCLEOTIDE SEQUENCE [LARGE SCALE GENOMIC DNA]</scope>
    <source>
        <strain evidence="1 2">CBS 110550</strain>
    </source>
</reference>
<name>A0A4Q4SSQ4_9PEZI</name>
<evidence type="ECO:0000313" key="2">
    <source>
        <dbReference type="Proteomes" id="UP000293360"/>
    </source>
</evidence>
<protein>
    <submittedName>
        <fullName evidence="1">Uncharacterized protein</fullName>
    </submittedName>
</protein>
<dbReference type="Proteomes" id="UP000293360">
    <property type="component" value="Unassembled WGS sequence"/>
</dbReference>
<proteinExistence type="predicted"/>
<dbReference type="OrthoDB" id="2549237at2759"/>
<dbReference type="STRING" id="155417.A0A4Q4SSQ4"/>
<dbReference type="EMBL" id="QJNU01001565">
    <property type="protein sequence ID" value="RYO75340.1"/>
    <property type="molecule type" value="Genomic_DNA"/>
</dbReference>
<dbReference type="AlphaFoldDB" id="A0A4Q4SSQ4"/>
<evidence type="ECO:0000313" key="1">
    <source>
        <dbReference type="EMBL" id="RYO75340.1"/>
    </source>
</evidence>
<gene>
    <name evidence="1" type="ORF">DL764_010510</name>
</gene>
<comment type="caution">
    <text evidence="1">The sequence shown here is derived from an EMBL/GenBank/DDBJ whole genome shotgun (WGS) entry which is preliminary data.</text>
</comment>
<keyword evidence="2" id="KW-1185">Reference proteome</keyword>
<sequence>MATALHNAVIRDHSCVSLANYFRKLLLTLDWKTIFDHLIESISSGAIDNEAFGVWVFVCQNADAIVAAMAQNVSATGRRNAIKQFGRQLRTEAGFPAVRDAIGGVEGTLALMSQMSVNEVDALCRTMRRSSTARAAVKLRQEYMSELYHALRGAPGAPRNPDTRPLGDSYKKITPACNAEIALRGVDFLHCIPGGLRYQAHAAAYEAHALAAMFPTEGEEQPVSAFAHLMERSGSFNMLVLQRVLRDRIMLTREEGESVIRMAALLLGRASRKNAKDDMTEQAMRLVVDCIRKHPVLAGLHRKYREEQPGLFCHRDLGERSTA</sequence>